<protein>
    <submittedName>
        <fullName evidence="7">AI-2E family transporter</fullName>
    </submittedName>
</protein>
<organism evidence="7 8">
    <name type="scientific">Eiseniibacteriota bacterium</name>
    <dbReference type="NCBI Taxonomy" id="2212470"/>
    <lineage>
        <taxon>Bacteria</taxon>
        <taxon>Candidatus Eiseniibacteriota</taxon>
    </lineage>
</organism>
<feature type="transmembrane region" description="Helical" evidence="6">
    <location>
        <begin position="41"/>
        <end position="59"/>
    </location>
</feature>
<evidence type="ECO:0000313" key="7">
    <source>
        <dbReference type="EMBL" id="TMQ50109.1"/>
    </source>
</evidence>
<accession>A0A538SFG1</accession>
<feature type="transmembrane region" description="Helical" evidence="6">
    <location>
        <begin position="248"/>
        <end position="278"/>
    </location>
</feature>
<dbReference type="Proteomes" id="UP000320184">
    <property type="component" value="Unassembled WGS sequence"/>
</dbReference>
<feature type="transmembrane region" description="Helical" evidence="6">
    <location>
        <begin position="319"/>
        <end position="347"/>
    </location>
</feature>
<reference evidence="7 8" key="1">
    <citation type="journal article" date="2019" name="Nat. Microbiol.">
        <title>Mediterranean grassland soil C-N compound turnover is dependent on rainfall and depth, and is mediated by genomically divergent microorganisms.</title>
        <authorList>
            <person name="Diamond S."/>
            <person name="Andeer P.F."/>
            <person name="Li Z."/>
            <person name="Crits-Christoph A."/>
            <person name="Burstein D."/>
            <person name="Anantharaman K."/>
            <person name="Lane K.R."/>
            <person name="Thomas B.C."/>
            <person name="Pan C."/>
            <person name="Northen T.R."/>
            <person name="Banfield J.F."/>
        </authorList>
    </citation>
    <scope>NUCLEOTIDE SEQUENCE [LARGE SCALE GENOMIC DNA]</scope>
    <source>
        <strain evidence="7">WS_3</strain>
    </source>
</reference>
<feature type="transmembrane region" description="Helical" evidence="6">
    <location>
        <begin position="170"/>
        <end position="196"/>
    </location>
</feature>
<evidence type="ECO:0000256" key="3">
    <source>
        <dbReference type="ARBA" id="ARBA00022692"/>
    </source>
</evidence>
<dbReference type="AlphaFoldDB" id="A0A538SFG1"/>
<comment type="caution">
    <text evidence="7">The sequence shown here is derived from an EMBL/GenBank/DDBJ whole genome shotgun (WGS) entry which is preliminary data.</text>
</comment>
<dbReference type="EMBL" id="VBOT01000106">
    <property type="protein sequence ID" value="TMQ50109.1"/>
    <property type="molecule type" value="Genomic_DNA"/>
</dbReference>
<comment type="similarity">
    <text evidence="2">Belongs to the autoinducer-2 exporter (AI-2E) (TC 2.A.86) family.</text>
</comment>
<dbReference type="InterPro" id="IPR002549">
    <property type="entry name" value="AI-2E-like"/>
</dbReference>
<sequence>MTTGRREGEEATASREWVARAALVAVAALSIALIALLARPFAGALFLAGVLAGVLYPWSERLSRRLGGRRALAAGIVTLGVLLTVVIPVALLAGVMVREAVHAADLVRQTLQSGGVAELRLRLPAPLQAAFGWIEVRLPLVGPQLQSLLTAQGPRAAAAVTGALAATTNAFVQVVMMLVALLFLLQDGPLLVAWAISLSPLRPGQLESLLEEFRRVSIAVGVSSVATAGAQGLAALIGYLIARAPEPLFFAVLTFVVGLIPFLSPTIVSLGVTLLLLMNGHTFPALFLLVWSLGAVGLVDNFIRPLVLRTGTRIHGAVLLFALLGGLAVFGPLGIVAGPIIVTFFLAMMRICRREFGGDEGAGVGEPGG</sequence>
<evidence type="ECO:0000256" key="4">
    <source>
        <dbReference type="ARBA" id="ARBA00022989"/>
    </source>
</evidence>
<keyword evidence="4 6" id="KW-1133">Transmembrane helix</keyword>
<comment type="subcellular location">
    <subcellularLocation>
        <location evidence="1">Membrane</location>
        <topology evidence="1">Multi-pass membrane protein</topology>
    </subcellularLocation>
</comment>
<gene>
    <name evidence="7" type="ORF">E6K73_08585</name>
</gene>
<name>A0A538SFG1_UNCEI</name>
<evidence type="ECO:0000256" key="1">
    <source>
        <dbReference type="ARBA" id="ARBA00004141"/>
    </source>
</evidence>
<dbReference type="Pfam" id="PF01594">
    <property type="entry name" value="AI-2E_transport"/>
    <property type="match status" value="1"/>
</dbReference>
<feature type="transmembrane region" description="Helical" evidence="6">
    <location>
        <begin position="216"/>
        <end position="242"/>
    </location>
</feature>
<dbReference type="PANTHER" id="PTHR21716:SF4">
    <property type="entry name" value="TRANSMEMBRANE PROTEIN 245"/>
    <property type="match status" value="1"/>
</dbReference>
<evidence type="ECO:0000256" key="5">
    <source>
        <dbReference type="ARBA" id="ARBA00023136"/>
    </source>
</evidence>
<feature type="transmembrane region" description="Helical" evidence="6">
    <location>
        <begin position="285"/>
        <end position="307"/>
    </location>
</feature>
<evidence type="ECO:0000313" key="8">
    <source>
        <dbReference type="Proteomes" id="UP000320184"/>
    </source>
</evidence>
<evidence type="ECO:0000256" key="6">
    <source>
        <dbReference type="SAM" id="Phobius"/>
    </source>
</evidence>
<keyword evidence="5 6" id="KW-0472">Membrane</keyword>
<keyword evidence="3 6" id="KW-0812">Transmembrane</keyword>
<dbReference type="GO" id="GO:0016020">
    <property type="term" value="C:membrane"/>
    <property type="evidence" value="ECO:0007669"/>
    <property type="project" value="UniProtKB-SubCell"/>
</dbReference>
<feature type="transmembrane region" description="Helical" evidence="6">
    <location>
        <begin position="17"/>
        <end position="35"/>
    </location>
</feature>
<proteinExistence type="inferred from homology"/>
<feature type="transmembrane region" description="Helical" evidence="6">
    <location>
        <begin position="71"/>
        <end position="97"/>
    </location>
</feature>
<dbReference type="PANTHER" id="PTHR21716">
    <property type="entry name" value="TRANSMEMBRANE PROTEIN"/>
    <property type="match status" value="1"/>
</dbReference>
<evidence type="ECO:0000256" key="2">
    <source>
        <dbReference type="ARBA" id="ARBA00009773"/>
    </source>
</evidence>